<accession>A0A2N7X7K2</accession>
<name>A0A2N7X7K2_9BURK</name>
<keyword evidence="4 9" id="KW-0812">Transmembrane</keyword>
<feature type="transmembrane region" description="Helical" evidence="9">
    <location>
        <begin position="200"/>
        <end position="219"/>
    </location>
</feature>
<evidence type="ECO:0008006" key="12">
    <source>
        <dbReference type="Google" id="ProtNLM"/>
    </source>
</evidence>
<comment type="similarity">
    <text evidence="8">Belongs to the anion channel-forming bestrophin (TC 1.A.46) family.</text>
</comment>
<dbReference type="AlphaFoldDB" id="A0A2N7X7K2"/>
<reference evidence="10 11" key="1">
    <citation type="submission" date="2018-01" db="EMBL/GenBank/DDBJ databases">
        <title>Whole genome analyses suggest that Burkholderia sensu lato contains two further novel genera in the rhizoxinica-symbiotica group Mycetohabitans gen. nov., and Trinickia gen. nov.: implications for the evolution of diazotrophy and nodulation in the Burkholderiaceae.</title>
        <authorList>
            <person name="Estrada-de los Santos P."/>
            <person name="Palmer M."/>
            <person name="Chavez-Ramirez B."/>
            <person name="Beukes C."/>
            <person name="Steenkamp E.T."/>
            <person name="Hirsch A.M."/>
            <person name="Manyaka P."/>
            <person name="Maluk M."/>
            <person name="Lafos M."/>
            <person name="Crook M."/>
            <person name="Gross E."/>
            <person name="Simon M.F."/>
            <person name="Bueno dos Reis Junior F."/>
            <person name="Poole P.S."/>
            <person name="Venter S.N."/>
            <person name="James E.K."/>
        </authorList>
    </citation>
    <scope>NUCLEOTIDE SEQUENCE [LARGE SCALE GENOMIC DNA]</scope>
    <source>
        <strain evidence="10 11">JPY 581</strain>
    </source>
</reference>
<sequence length="293" mass="32480">MIVPGRACAIQIIRYVGRPLGLLCLWDIVVTVAYLYAPESVTFPALPLSLFGSAIVVYLSFRNSAAYARWWEARTLLGATVNYSRSFARELSILLPEHAHALRHLLIVRQIAYVHALRLHLRREPPWDELDGRLPAEEVERLRGVANVPHAILFESARLIRREASLDSMQLAIVAQTMRELSNAQGGMERIRNTPFPRQYATYPALFTHAFCLLLPLGLVQTLGVFTPLGSTGLGFLLLALLRTGDDIAQPFSNTVHDVPLTAVARAIEMDLLDGLGSDHGLSSLTPENGVLW</sequence>
<evidence type="ECO:0000256" key="2">
    <source>
        <dbReference type="ARBA" id="ARBA00022448"/>
    </source>
</evidence>
<dbReference type="RefSeq" id="WP_018441186.1">
    <property type="nucleotide sequence ID" value="NZ_KB890176.1"/>
</dbReference>
<comment type="caution">
    <text evidence="10">The sequence shown here is derived from an EMBL/GenBank/DDBJ whole genome shotgun (WGS) entry which is preliminary data.</text>
</comment>
<proteinExistence type="inferred from homology"/>
<comment type="subcellular location">
    <subcellularLocation>
        <location evidence="1">Cell membrane</location>
        <topology evidence="1">Multi-pass membrane protein</topology>
    </subcellularLocation>
</comment>
<dbReference type="PANTHER" id="PTHR33281:SF19">
    <property type="entry name" value="VOLTAGE-DEPENDENT ANION CHANNEL-FORMING PROTEIN YNEE"/>
    <property type="match status" value="1"/>
</dbReference>
<keyword evidence="5 9" id="KW-1133">Transmembrane helix</keyword>
<dbReference type="GO" id="GO:0005254">
    <property type="term" value="F:chloride channel activity"/>
    <property type="evidence" value="ECO:0007669"/>
    <property type="project" value="InterPro"/>
</dbReference>
<evidence type="ECO:0000256" key="6">
    <source>
        <dbReference type="ARBA" id="ARBA00023065"/>
    </source>
</evidence>
<evidence type="ECO:0000256" key="5">
    <source>
        <dbReference type="ARBA" id="ARBA00022989"/>
    </source>
</evidence>
<dbReference type="Pfam" id="PF25539">
    <property type="entry name" value="Bestrophin_2"/>
    <property type="match status" value="1"/>
</dbReference>
<evidence type="ECO:0000256" key="1">
    <source>
        <dbReference type="ARBA" id="ARBA00004651"/>
    </source>
</evidence>
<keyword evidence="7 9" id="KW-0472">Membrane</keyword>
<keyword evidence="11" id="KW-1185">Reference proteome</keyword>
<keyword evidence="2" id="KW-0813">Transport</keyword>
<evidence type="ECO:0000256" key="7">
    <source>
        <dbReference type="ARBA" id="ARBA00023136"/>
    </source>
</evidence>
<organism evidence="10 11">
    <name type="scientific">Trinickia symbiotica</name>
    <dbReference type="NCBI Taxonomy" id="863227"/>
    <lineage>
        <taxon>Bacteria</taxon>
        <taxon>Pseudomonadati</taxon>
        <taxon>Pseudomonadota</taxon>
        <taxon>Betaproteobacteria</taxon>
        <taxon>Burkholderiales</taxon>
        <taxon>Burkholderiaceae</taxon>
        <taxon>Trinickia</taxon>
    </lineage>
</organism>
<keyword evidence="3" id="KW-1003">Cell membrane</keyword>
<evidence type="ECO:0000313" key="10">
    <source>
        <dbReference type="EMBL" id="PMS37743.1"/>
    </source>
</evidence>
<evidence type="ECO:0000256" key="9">
    <source>
        <dbReference type="SAM" id="Phobius"/>
    </source>
</evidence>
<dbReference type="PANTHER" id="PTHR33281">
    <property type="entry name" value="UPF0187 PROTEIN YNEE"/>
    <property type="match status" value="1"/>
</dbReference>
<keyword evidence="6" id="KW-0406">Ion transport</keyword>
<dbReference type="GO" id="GO:0005886">
    <property type="term" value="C:plasma membrane"/>
    <property type="evidence" value="ECO:0007669"/>
    <property type="project" value="UniProtKB-SubCell"/>
</dbReference>
<evidence type="ECO:0000313" key="11">
    <source>
        <dbReference type="Proteomes" id="UP000235777"/>
    </source>
</evidence>
<dbReference type="STRING" id="863227.GCA_000373005_02625"/>
<feature type="transmembrane region" description="Helical" evidence="9">
    <location>
        <begin position="43"/>
        <end position="61"/>
    </location>
</feature>
<evidence type="ECO:0000256" key="8">
    <source>
        <dbReference type="ARBA" id="ARBA00034708"/>
    </source>
</evidence>
<dbReference type="EMBL" id="PNYC01000003">
    <property type="protein sequence ID" value="PMS37743.1"/>
    <property type="molecule type" value="Genomic_DNA"/>
</dbReference>
<dbReference type="OrthoDB" id="445589at2"/>
<evidence type="ECO:0000256" key="4">
    <source>
        <dbReference type="ARBA" id="ARBA00022692"/>
    </source>
</evidence>
<feature type="transmembrane region" description="Helical" evidence="9">
    <location>
        <begin position="20"/>
        <end position="37"/>
    </location>
</feature>
<evidence type="ECO:0000256" key="3">
    <source>
        <dbReference type="ARBA" id="ARBA00022475"/>
    </source>
</evidence>
<gene>
    <name evidence="10" type="ORF">C0Z20_07280</name>
</gene>
<dbReference type="Proteomes" id="UP000235777">
    <property type="component" value="Unassembled WGS sequence"/>
</dbReference>
<dbReference type="InterPro" id="IPR044669">
    <property type="entry name" value="YneE/VCCN1/2-like"/>
</dbReference>
<protein>
    <recommendedName>
        <fullName evidence="12">Bestrophin</fullName>
    </recommendedName>
</protein>
<feature type="transmembrane region" description="Helical" evidence="9">
    <location>
        <begin position="225"/>
        <end position="242"/>
    </location>
</feature>